<dbReference type="Pfam" id="PF11848">
    <property type="entry name" value="DUF3368"/>
    <property type="match status" value="1"/>
</dbReference>
<gene>
    <name evidence="1" type="ORF">AXE65_10445</name>
</gene>
<dbReference type="Proteomes" id="UP000072660">
    <property type="component" value="Unassembled WGS sequence"/>
</dbReference>
<dbReference type="AlphaFoldDB" id="A0A139SX21"/>
<evidence type="ECO:0000313" key="1">
    <source>
        <dbReference type="EMBL" id="KXU39119.1"/>
    </source>
</evidence>
<accession>A0A139SX21</accession>
<dbReference type="PANTHER" id="PTHR39550:SF1">
    <property type="entry name" value="SLL0658 PROTEIN"/>
    <property type="match status" value="1"/>
</dbReference>
<reference evidence="1 2" key="1">
    <citation type="submission" date="2016-02" db="EMBL/GenBank/DDBJ databases">
        <authorList>
            <person name="Wen L."/>
            <person name="He K."/>
            <person name="Yang H."/>
        </authorList>
    </citation>
    <scope>NUCLEOTIDE SEQUENCE [LARGE SCALE GENOMIC DNA]</scope>
    <source>
        <strain evidence="1 2">CV58</strain>
    </source>
</reference>
<sequence>MRLIVVADSGPLIALAGCNCLTLLTELFNALHLPHAVLAETTTDPERPGARAIASFVQQHAQVYADRHDAIYTRLITGLDEGESQAISLAHALQCGVLIDERRGRAAARSLNLPLFGVLGVLVQARRLERIEALAPLLQQMRANGYRIAPALIAAALKAVGEA</sequence>
<protein>
    <recommendedName>
        <fullName evidence="3">DUF3368 domain-containing protein</fullName>
    </recommendedName>
</protein>
<dbReference type="EMBL" id="LSZO01000044">
    <property type="protein sequence ID" value="KXU39119.1"/>
    <property type="molecule type" value="Genomic_DNA"/>
</dbReference>
<evidence type="ECO:0000313" key="2">
    <source>
        <dbReference type="Proteomes" id="UP000072660"/>
    </source>
</evidence>
<dbReference type="InterPro" id="IPR021799">
    <property type="entry name" value="PIN-like_prokaryotic"/>
</dbReference>
<comment type="caution">
    <text evidence="1">The sequence shown here is derived from an EMBL/GenBank/DDBJ whole genome shotgun (WGS) entry which is preliminary data.</text>
</comment>
<keyword evidence="2" id="KW-1185">Reference proteome</keyword>
<dbReference type="PANTHER" id="PTHR39550">
    <property type="entry name" value="SLL0658 PROTEIN"/>
    <property type="match status" value="1"/>
</dbReference>
<evidence type="ECO:0008006" key="3">
    <source>
        <dbReference type="Google" id="ProtNLM"/>
    </source>
</evidence>
<name>A0A139SX21_9GAMM</name>
<organism evidence="1 2">
    <name type="scientific">Ventosimonas gracilis</name>
    <dbReference type="NCBI Taxonomy" id="1680762"/>
    <lineage>
        <taxon>Bacteria</taxon>
        <taxon>Pseudomonadati</taxon>
        <taxon>Pseudomonadota</taxon>
        <taxon>Gammaproteobacteria</taxon>
        <taxon>Pseudomonadales</taxon>
        <taxon>Ventosimonadaceae</taxon>
        <taxon>Ventosimonas</taxon>
    </lineage>
</organism>
<proteinExistence type="predicted"/>